<dbReference type="GO" id="GO:0005524">
    <property type="term" value="F:ATP binding"/>
    <property type="evidence" value="ECO:0007669"/>
    <property type="project" value="UniProtKB-KW"/>
</dbReference>
<evidence type="ECO:0000256" key="1">
    <source>
        <dbReference type="ARBA" id="ARBA00022741"/>
    </source>
</evidence>
<evidence type="ECO:0000313" key="4">
    <source>
        <dbReference type="Proteomes" id="UP001642260"/>
    </source>
</evidence>
<evidence type="ECO:0000313" key="3">
    <source>
        <dbReference type="EMBL" id="CAH8343240.1"/>
    </source>
</evidence>
<dbReference type="InterPro" id="IPR050117">
    <property type="entry name" value="MAPK"/>
</dbReference>
<keyword evidence="2" id="KW-0067">ATP-binding</keyword>
<sequence>MSSEIDQLYKICCVLGKPDWTTFPEAKSISRIMSISHTEFPHTRIADLLPNASPEAIDLITRLCSWDPLKRPTADQALNHHFFNNFLFFPMVNNDREPSVFWSLLSPDENRVHAPVESSCALSLSFSPMQQHTSVGPPPHSTTGFTMGSSMQPNMLDRPWMALSVPFQQSHYL</sequence>
<protein>
    <submittedName>
        <fullName evidence="3">Uncharacterized protein</fullName>
    </submittedName>
</protein>
<name>A0ABC8JXP1_ERUVS</name>
<reference evidence="3 4" key="1">
    <citation type="submission" date="2022-03" db="EMBL/GenBank/DDBJ databases">
        <authorList>
            <person name="Macdonald S."/>
            <person name="Ahmed S."/>
            <person name="Newling K."/>
        </authorList>
    </citation>
    <scope>NUCLEOTIDE SEQUENCE [LARGE SCALE GENOMIC DNA]</scope>
</reference>
<dbReference type="SUPFAM" id="SSF56112">
    <property type="entry name" value="Protein kinase-like (PK-like)"/>
    <property type="match status" value="1"/>
</dbReference>
<evidence type="ECO:0000256" key="2">
    <source>
        <dbReference type="ARBA" id="ARBA00022840"/>
    </source>
</evidence>
<dbReference type="EMBL" id="CAKOAT010150709">
    <property type="protein sequence ID" value="CAH8343240.1"/>
    <property type="molecule type" value="Genomic_DNA"/>
</dbReference>
<organism evidence="3 4">
    <name type="scientific">Eruca vesicaria subsp. sativa</name>
    <name type="common">Garden rocket</name>
    <name type="synonym">Eruca sativa</name>
    <dbReference type="NCBI Taxonomy" id="29727"/>
    <lineage>
        <taxon>Eukaryota</taxon>
        <taxon>Viridiplantae</taxon>
        <taxon>Streptophyta</taxon>
        <taxon>Embryophyta</taxon>
        <taxon>Tracheophyta</taxon>
        <taxon>Spermatophyta</taxon>
        <taxon>Magnoliopsida</taxon>
        <taxon>eudicotyledons</taxon>
        <taxon>Gunneridae</taxon>
        <taxon>Pentapetalae</taxon>
        <taxon>rosids</taxon>
        <taxon>malvids</taxon>
        <taxon>Brassicales</taxon>
        <taxon>Brassicaceae</taxon>
        <taxon>Brassiceae</taxon>
        <taxon>Eruca</taxon>
    </lineage>
</organism>
<keyword evidence="1" id="KW-0547">Nucleotide-binding</keyword>
<dbReference type="Proteomes" id="UP001642260">
    <property type="component" value="Unassembled WGS sequence"/>
</dbReference>
<comment type="caution">
    <text evidence="3">The sequence shown here is derived from an EMBL/GenBank/DDBJ whole genome shotgun (WGS) entry which is preliminary data.</text>
</comment>
<dbReference type="AlphaFoldDB" id="A0ABC8JXP1"/>
<dbReference type="InterPro" id="IPR011009">
    <property type="entry name" value="Kinase-like_dom_sf"/>
</dbReference>
<gene>
    <name evidence="3" type="ORF">ERUC_LOCUS16053</name>
</gene>
<accession>A0ABC8JXP1</accession>
<proteinExistence type="predicted"/>
<dbReference type="PANTHER" id="PTHR24055">
    <property type="entry name" value="MITOGEN-ACTIVATED PROTEIN KINASE"/>
    <property type="match status" value="1"/>
</dbReference>
<keyword evidence="4" id="KW-1185">Reference proteome</keyword>
<dbReference type="Gene3D" id="1.10.510.10">
    <property type="entry name" value="Transferase(Phosphotransferase) domain 1"/>
    <property type="match status" value="1"/>
</dbReference>